<dbReference type="EMBL" id="KN293996">
    <property type="protein sequence ID" value="KGQ01782.1"/>
    <property type="molecule type" value="Genomic_DNA"/>
</dbReference>
<dbReference type="HOGENOM" id="CLU_1518351_0_0_1"/>
<dbReference type="VEuPathDB" id="FungiDB:PAAG_11505"/>
<name>A0A0A2V621_PARBA</name>
<organism evidence="1 2">
    <name type="scientific">Paracoccidioides lutzii (strain ATCC MYA-826 / Pb01)</name>
    <name type="common">Paracoccidioides brasiliensis</name>
    <dbReference type="NCBI Taxonomy" id="502779"/>
    <lineage>
        <taxon>Eukaryota</taxon>
        <taxon>Fungi</taxon>
        <taxon>Dikarya</taxon>
        <taxon>Ascomycota</taxon>
        <taxon>Pezizomycotina</taxon>
        <taxon>Eurotiomycetes</taxon>
        <taxon>Eurotiomycetidae</taxon>
        <taxon>Onygenales</taxon>
        <taxon>Ajellomycetaceae</taxon>
        <taxon>Paracoccidioides</taxon>
    </lineage>
</organism>
<evidence type="ECO:0000313" key="1">
    <source>
        <dbReference type="EMBL" id="KGQ01782.1"/>
    </source>
</evidence>
<accession>A0A0A2V621</accession>
<reference evidence="1 2" key="1">
    <citation type="journal article" date="2011" name="PLoS Genet.">
        <title>Comparative genomic analysis of human fungal pathogens causing paracoccidioidomycosis.</title>
        <authorList>
            <person name="Desjardins C.A."/>
            <person name="Champion M.D."/>
            <person name="Holder J.W."/>
            <person name="Muszewska A."/>
            <person name="Goldberg J."/>
            <person name="Bailao A.M."/>
            <person name="Brigido M.M."/>
            <person name="Ferreira M.E."/>
            <person name="Garcia A.M."/>
            <person name="Grynberg M."/>
            <person name="Gujja S."/>
            <person name="Heiman D.I."/>
            <person name="Henn M.R."/>
            <person name="Kodira C.D."/>
            <person name="Leon-Narvaez H."/>
            <person name="Longo L.V."/>
            <person name="Ma L.J."/>
            <person name="Malavazi I."/>
            <person name="Matsuo A.L."/>
            <person name="Morais F.V."/>
            <person name="Pereira M."/>
            <person name="Rodriguez-Brito S."/>
            <person name="Sakthikumar S."/>
            <person name="Salem-Izacc S.M."/>
            <person name="Sykes S.M."/>
            <person name="Teixeira M.M."/>
            <person name="Vallejo M.C."/>
            <person name="Walter M.E."/>
            <person name="Yandava C."/>
            <person name="Young S."/>
            <person name="Zeng Q."/>
            <person name="Zucker J."/>
            <person name="Felipe M.S."/>
            <person name="Goldman G.H."/>
            <person name="Haas B.J."/>
            <person name="McEwen J.G."/>
            <person name="Nino-Vega G."/>
            <person name="Puccia R."/>
            <person name="San-Blas G."/>
            <person name="Soares C.M."/>
            <person name="Birren B.W."/>
            <person name="Cuomo C.A."/>
        </authorList>
    </citation>
    <scope>NUCLEOTIDE SEQUENCE [LARGE SCALE GENOMIC DNA]</scope>
    <source>
        <strain evidence="2">ATCC MYA-826 / Pb01</strain>
    </source>
</reference>
<proteinExistence type="predicted"/>
<keyword evidence="2" id="KW-1185">Reference proteome</keyword>
<dbReference type="Proteomes" id="UP000002059">
    <property type="component" value="Partially assembled WGS sequence"/>
</dbReference>
<dbReference type="KEGG" id="pbl:PAAG_11505"/>
<dbReference type="GeneID" id="26970481"/>
<gene>
    <name evidence="1" type="ORF">PAAG_11505</name>
</gene>
<protein>
    <submittedName>
        <fullName evidence="1">Uncharacterized protein</fullName>
    </submittedName>
</protein>
<evidence type="ECO:0000313" key="2">
    <source>
        <dbReference type="Proteomes" id="UP000002059"/>
    </source>
</evidence>
<sequence length="177" mass="19758">MENGCCKEDECKNVQPNENLEDDSIEGKWASIKMLEYIRLSNSRLVAWIFALWSSAPHPRSEADERHHKGFSLNGPPNDRALFKMRKAPHPPGSHGHDISTANNPEISNGNFDYTPDSAPKKPVAIRLTIKVQIVPLSESTAMPLSCFKPVNRRIFNLGSLFVTQIGRCVISCVIFA</sequence>
<dbReference type="AlphaFoldDB" id="A0A0A2V621"/>
<dbReference type="RefSeq" id="XP_015703277.1">
    <property type="nucleotide sequence ID" value="XM_015847145.1"/>
</dbReference>